<organism evidence="1 2">
    <name type="scientific">Heliocybe sulcata</name>
    <dbReference type="NCBI Taxonomy" id="5364"/>
    <lineage>
        <taxon>Eukaryota</taxon>
        <taxon>Fungi</taxon>
        <taxon>Dikarya</taxon>
        <taxon>Basidiomycota</taxon>
        <taxon>Agaricomycotina</taxon>
        <taxon>Agaricomycetes</taxon>
        <taxon>Gloeophyllales</taxon>
        <taxon>Gloeophyllaceae</taxon>
        <taxon>Heliocybe</taxon>
    </lineage>
</organism>
<reference evidence="1 2" key="1">
    <citation type="journal article" date="2019" name="Nat. Ecol. Evol.">
        <title>Megaphylogeny resolves global patterns of mushroom evolution.</title>
        <authorList>
            <person name="Varga T."/>
            <person name="Krizsan K."/>
            <person name="Foldi C."/>
            <person name="Dima B."/>
            <person name="Sanchez-Garcia M."/>
            <person name="Sanchez-Ramirez S."/>
            <person name="Szollosi G.J."/>
            <person name="Szarkandi J.G."/>
            <person name="Papp V."/>
            <person name="Albert L."/>
            <person name="Andreopoulos W."/>
            <person name="Angelini C."/>
            <person name="Antonin V."/>
            <person name="Barry K.W."/>
            <person name="Bougher N.L."/>
            <person name="Buchanan P."/>
            <person name="Buyck B."/>
            <person name="Bense V."/>
            <person name="Catcheside P."/>
            <person name="Chovatia M."/>
            <person name="Cooper J."/>
            <person name="Damon W."/>
            <person name="Desjardin D."/>
            <person name="Finy P."/>
            <person name="Geml J."/>
            <person name="Haridas S."/>
            <person name="Hughes K."/>
            <person name="Justo A."/>
            <person name="Karasinski D."/>
            <person name="Kautmanova I."/>
            <person name="Kiss B."/>
            <person name="Kocsube S."/>
            <person name="Kotiranta H."/>
            <person name="LaButti K.M."/>
            <person name="Lechner B.E."/>
            <person name="Liimatainen K."/>
            <person name="Lipzen A."/>
            <person name="Lukacs Z."/>
            <person name="Mihaltcheva S."/>
            <person name="Morgado L.N."/>
            <person name="Niskanen T."/>
            <person name="Noordeloos M.E."/>
            <person name="Ohm R.A."/>
            <person name="Ortiz-Santana B."/>
            <person name="Ovrebo C."/>
            <person name="Racz N."/>
            <person name="Riley R."/>
            <person name="Savchenko A."/>
            <person name="Shiryaev A."/>
            <person name="Soop K."/>
            <person name="Spirin V."/>
            <person name="Szebenyi C."/>
            <person name="Tomsovsky M."/>
            <person name="Tulloss R.E."/>
            <person name="Uehling J."/>
            <person name="Grigoriev I.V."/>
            <person name="Vagvolgyi C."/>
            <person name="Papp T."/>
            <person name="Martin F.M."/>
            <person name="Miettinen O."/>
            <person name="Hibbett D.S."/>
            <person name="Nagy L.G."/>
        </authorList>
    </citation>
    <scope>NUCLEOTIDE SEQUENCE [LARGE SCALE GENOMIC DNA]</scope>
    <source>
        <strain evidence="1 2">OMC1185</strain>
    </source>
</reference>
<dbReference type="InterPro" id="IPR011009">
    <property type="entry name" value="Kinase-like_dom_sf"/>
</dbReference>
<evidence type="ECO:0008006" key="3">
    <source>
        <dbReference type="Google" id="ProtNLM"/>
    </source>
</evidence>
<evidence type="ECO:0000313" key="1">
    <source>
        <dbReference type="EMBL" id="TFK52870.1"/>
    </source>
</evidence>
<gene>
    <name evidence="1" type="ORF">OE88DRAFT_1697247</name>
</gene>
<dbReference type="Proteomes" id="UP000305948">
    <property type="component" value="Unassembled WGS sequence"/>
</dbReference>
<proteinExistence type="predicted"/>
<name>A0A5C3N642_9AGAM</name>
<dbReference type="SUPFAM" id="SSF56112">
    <property type="entry name" value="Protein kinase-like (PK-like)"/>
    <property type="match status" value="1"/>
</dbReference>
<sequence>MGTDLIYNHRANHFAPSIAIFNKDLATLVDALDNGSLPASDLDLASDSCRLAWKLCAASADVYNSESERMQELRPHLDGLLAGFFRETHYELPGKIGVPDAVIRLTPYSVLAWLEEWTPEVGLGGNAGIRIAVDYAKMVTQEQYKDICQRTCCLCVLVVFSGPLLQIYGAVFTEIATVQPIGEPIRLYGAPPHESRIARVAATFGALRTALAELETYYTTAMNAGSPDTVLPSRLFPSPTPAEELDSSQLGILNDLKFTGYLDYDGRKSSDYSRALYTGTLRQQHVVIKFCNRYGHEAHTVLGESGLAPRMHLCINVRGGLKMIVMDHLERPWQNLASAFIGQPAIPAETRDAVRSALMRLHDTGFAFGDVRRVNIFVHTDAKKIMLADFEFSGRDVHYPLGLNTSSIRWVEGVEPGSKILKEHDIGMCDKL</sequence>
<dbReference type="EMBL" id="ML213508">
    <property type="protein sequence ID" value="TFK52870.1"/>
    <property type="molecule type" value="Genomic_DNA"/>
</dbReference>
<protein>
    <recommendedName>
        <fullName evidence="3">Protein kinase domain-containing protein</fullName>
    </recommendedName>
</protein>
<dbReference type="AlphaFoldDB" id="A0A5C3N642"/>
<accession>A0A5C3N642</accession>
<dbReference type="OrthoDB" id="4062651at2759"/>
<keyword evidence="2" id="KW-1185">Reference proteome</keyword>
<evidence type="ECO:0000313" key="2">
    <source>
        <dbReference type="Proteomes" id="UP000305948"/>
    </source>
</evidence>